<proteinExistence type="predicted"/>
<gene>
    <name evidence="1" type="ORF">E5331_07330</name>
</gene>
<sequence>MTTQQLTDLTLSMLAFVPNDRQLALIHALSSFIINRGPRDVFVLNGYAGTGKTSVMGATVKALRMSNVKTFLLAPTGRAAKVAAAMSGDKASTIHKRIFRGDSTNPSNTTFFLAENKDAYSLFIVDEASLVTDGQSFSSSLLQQMCRHVYGAPGCAMILVGDLAQLPPVGQSDSPAMNPERLRQIGLNPIFFTLDLPVRQSAGSGILHNATIIRKFLFGNQDSSQFSLYTRNFPDVTVISSQELADSLSDSWGSVGQDETLIVTRSNRRANNFNRAIRNMVMYADAPLQQGDRIVIAKNDYYWSKINKLKNFIANGETAEVTWVGKNEKAYGRWFAEVELKLPDTPTPVAAKIMLRSLIADGPTVPREEMERFYNRVMAEYDGELSHKIKGALEDPFYNALHAKYAYCVTCHKAQGGQWRHVYVDMGAIDPEAIGSDFYRWLYTAVTRATERLFIINPSIPCV</sequence>
<dbReference type="Proteomes" id="UP000306319">
    <property type="component" value="Unassembled WGS sequence"/>
</dbReference>
<dbReference type="EMBL" id="SRYB01000008">
    <property type="protein sequence ID" value="TGY79184.1"/>
    <property type="molecule type" value="Genomic_DNA"/>
</dbReference>
<evidence type="ECO:0000313" key="2">
    <source>
        <dbReference type="Proteomes" id="UP000306319"/>
    </source>
</evidence>
<comment type="caution">
    <text evidence="1">The sequence shown here is derived from an EMBL/GenBank/DDBJ whole genome shotgun (WGS) entry which is preliminary data.</text>
</comment>
<keyword evidence="2" id="KW-1185">Reference proteome</keyword>
<organism evidence="1 2">
    <name type="scientific">Lepagella muris</name>
    <dbReference type="NCBI Taxonomy" id="3032870"/>
    <lineage>
        <taxon>Bacteria</taxon>
        <taxon>Pseudomonadati</taxon>
        <taxon>Bacteroidota</taxon>
        <taxon>Bacteroidia</taxon>
        <taxon>Bacteroidales</taxon>
        <taxon>Muribaculaceae</taxon>
        <taxon>Lepagella</taxon>
    </lineage>
</organism>
<reference evidence="1" key="1">
    <citation type="submission" date="2019-04" db="EMBL/GenBank/DDBJ databases">
        <title>Microbes associate with the intestines of laboratory mice.</title>
        <authorList>
            <person name="Navarre W."/>
            <person name="Wong E."/>
            <person name="Huang K."/>
            <person name="Tropini C."/>
            <person name="Ng K."/>
            <person name="Yu B."/>
        </authorList>
    </citation>
    <scope>NUCLEOTIDE SEQUENCE</scope>
    <source>
        <strain evidence="1">NM04_E33</strain>
    </source>
</reference>
<evidence type="ECO:0000313" key="1">
    <source>
        <dbReference type="EMBL" id="TGY79184.1"/>
    </source>
</evidence>
<name>A0AC61RHZ2_9BACT</name>
<accession>A0AC61RHZ2</accession>
<protein>
    <submittedName>
        <fullName evidence="1">DUF2075 domain-containing protein</fullName>
    </submittedName>
</protein>